<name>A0A1P8LX14_NATLA</name>
<dbReference type="KEGG" id="hlc:CHINAEXTREME21065"/>
<gene>
    <name evidence="1" type="ORF">CHINAEXTREME_21065</name>
</gene>
<reference evidence="1 2" key="1">
    <citation type="journal article" date="2011" name="J. Bacteriol.">
        <title>Genome sequence of Halobiforma lacisalsi AJ5, an extremely halophilic archaeon which harbors a bop gene.</title>
        <authorList>
            <person name="Jiang X."/>
            <person name="Wang S."/>
            <person name="Cheng H."/>
            <person name="Huo Y."/>
            <person name="Zhang X."/>
            <person name="Zhu X."/>
            <person name="Han X."/>
            <person name="Ni P."/>
            <person name="Wu M."/>
        </authorList>
    </citation>
    <scope>NUCLEOTIDE SEQUENCE [LARGE SCALE GENOMIC DNA]</scope>
    <source>
        <strain evidence="1 2">AJ5</strain>
        <plasmid evidence="2">phlaj5i</plasmid>
    </source>
</reference>
<dbReference type="Proteomes" id="UP000186547">
    <property type="component" value="Plasmid pHLAJ5I"/>
</dbReference>
<proteinExistence type="predicted"/>
<evidence type="ECO:0000313" key="1">
    <source>
        <dbReference type="EMBL" id="APX00293.1"/>
    </source>
</evidence>
<dbReference type="EMBL" id="CP019286">
    <property type="protein sequence ID" value="APX00293.1"/>
    <property type="molecule type" value="Genomic_DNA"/>
</dbReference>
<organism evidence="1 2">
    <name type="scientific">Natronobacterium lacisalsi AJ5</name>
    <dbReference type="NCBI Taxonomy" id="358396"/>
    <lineage>
        <taxon>Archaea</taxon>
        <taxon>Methanobacteriati</taxon>
        <taxon>Methanobacteriota</taxon>
        <taxon>Stenosarchaea group</taxon>
        <taxon>Halobacteria</taxon>
        <taxon>Halobacteriales</taxon>
        <taxon>Natrialbaceae</taxon>
        <taxon>Natronobacterium</taxon>
    </lineage>
</organism>
<accession>A0A1P8LX14</accession>
<protein>
    <submittedName>
        <fullName evidence="1">Uncharacterized protein</fullName>
    </submittedName>
</protein>
<evidence type="ECO:0000313" key="2">
    <source>
        <dbReference type="Proteomes" id="UP000186547"/>
    </source>
</evidence>
<dbReference type="AlphaFoldDB" id="A0A1P8LX14"/>
<geneLocation type="plasmid" evidence="2">
    <name>phlaj5i</name>
</geneLocation>
<keyword evidence="1" id="KW-0614">Plasmid</keyword>
<sequence>MFWRCRLGDTHLDRKSEPFSVLEVDTELCNTVVSACELRSEWFTKSGDETVGDRLETIATIWMAGRHHGYVTTRIAWLELAADACDWYTRVLCPSSEDERAQRATDACRQLRSIIQEYRLRNHDDKNRGNGIGQWFRGA</sequence>